<accession>A0A8T0MTD5</accession>
<keyword evidence="2" id="KW-1185">Reference proteome</keyword>
<proteinExistence type="predicted"/>
<name>A0A8T0MTD5_PANVG</name>
<sequence>MFSTSLQDEMEQRTSNAKTWEIRGKYWNLCYFVSSVLLLMQDDSM</sequence>
<gene>
    <name evidence="1" type="ORF">PVAP13_9NG495128</name>
</gene>
<dbReference type="AlphaFoldDB" id="A0A8T0MTD5"/>
<reference evidence="1" key="1">
    <citation type="submission" date="2020-05" db="EMBL/GenBank/DDBJ databases">
        <title>WGS assembly of Panicum virgatum.</title>
        <authorList>
            <person name="Lovell J.T."/>
            <person name="Jenkins J."/>
            <person name="Shu S."/>
            <person name="Juenger T.E."/>
            <person name="Schmutz J."/>
        </authorList>
    </citation>
    <scope>NUCLEOTIDE SEQUENCE</scope>
    <source>
        <strain evidence="1">AP13</strain>
    </source>
</reference>
<evidence type="ECO:0000313" key="2">
    <source>
        <dbReference type="Proteomes" id="UP000823388"/>
    </source>
</evidence>
<evidence type="ECO:0000313" key="1">
    <source>
        <dbReference type="EMBL" id="KAG2539793.1"/>
    </source>
</evidence>
<protein>
    <submittedName>
        <fullName evidence="1">Uncharacterized protein</fullName>
    </submittedName>
</protein>
<organism evidence="1 2">
    <name type="scientific">Panicum virgatum</name>
    <name type="common">Blackwell switchgrass</name>
    <dbReference type="NCBI Taxonomy" id="38727"/>
    <lineage>
        <taxon>Eukaryota</taxon>
        <taxon>Viridiplantae</taxon>
        <taxon>Streptophyta</taxon>
        <taxon>Embryophyta</taxon>
        <taxon>Tracheophyta</taxon>
        <taxon>Spermatophyta</taxon>
        <taxon>Magnoliopsida</taxon>
        <taxon>Liliopsida</taxon>
        <taxon>Poales</taxon>
        <taxon>Poaceae</taxon>
        <taxon>PACMAD clade</taxon>
        <taxon>Panicoideae</taxon>
        <taxon>Panicodae</taxon>
        <taxon>Paniceae</taxon>
        <taxon>Panicinae</taxon>
        <taxon>Panicum</taxon>
        <taxon>Panicum sect. Hiantes</taxon>
    </lineage>
</organism>
<dbReference type="Proteomes" id="UP000823388">
    <property type="component" value="Chromosome 9N"/>
</dbReference>
<dbReference type="EMBL" id="CM029054">
    <property type="protein sequence ID" value="KAG2539793.1"/>
    <property type="molecule type" value="Genomic_DNA"/>
</dbReference>
<comment type="caution">
    <text evidence="1">The sequence shown here is derived from an EMBL/GenBank/DDBJ whole genome shotgun (WGS) entry which is preliminary data.</text>
</comment>